<feature type="region of interest" description="Disordered" evidence="7">
    <location>
        <begin position="1"/>
        <end position="20"/>
    </location>
</feature>
<evidence type="ECO:0000256" key="5">
    <source>
        <dbReference type="ARBA" id="ARBA00022989"/>
    </source>
</evidence>
<evidence type="ECO:0000256" key="3">
    <source>
        <dbReference type="ARBA" id="ARBA00022448"/>
    </source>
</evidence>
<evidence type="ECO:0000313" key="10">
    <source>
        <dbReference type="EMBL" id="KAK1765982.1"/>
    </source>
</evidence>
<evidence type="ECO:0000256" key="2">
    <source>
        <dbReference type="ARBA" id="ARBA00007520"/>
    </source>
</evidence>
<dbReference type="GeneID" id="85311523"/>
<dbReference type="SUPFAM" id="SSF103473">
    <property type="entry name" value="MFS general substrate transporter"/>
    <property type="match status" value="1"/>
</dbReference>
<feature type="transmembrane region" description="Helical" evidence="8">
    <location>
        <begin position="527"/>
        <end position="547"/>
    </location>
</feature>
<keyword evidence="11" id="KW-1185">Reference proteome</keyword>
<protein>
    <submittedName>
        <fullName evidence="10">Major facilitator superfamily domain, general substrate transporter</fullName>
    </submittedName>
</protein>
<feature type="transmembrane region" description="Helical" evidence="8">
    <location>
        <begin position="419"/>
        <end position="440"/>
    </location>
</feature>
<gene>
    <name evidence="10" type="ORF">QBC33DRAFT_543096</name>
</gene>
<organism evidence="10 11">
    <name type="scientific">Phialemonium atrogriseum</name>
    <dbReference type="NCBI Taxonomy" id="1093897"/>
    <lineage>
        <taxon>Eukaryota</taxon>
        <taxon>Fungi</taxon>
        <taxon>Dikarya</taxon>
        <taxon>Ascomycota</taxon>
        <taxon>Pezizomycotina</taxon>
        <taxon>Sordariomycetes</taxon>
        <taxon>Sordariomycetidae</taxon>
        <taxon>Cephalothecales</taxon>
        <taxon>Cephalothecaceae</taxon>
        <taxon>Phialemonium</taxon>
    </lineage>
</organism>
<dbReference type="EMBL" id="MU839013">
    <property type="protein sequence ID" value="KAK1765982.1"/>
    <property type="molecule type" value="Genomic_DNA"/>
</dbReference>
<dbReference type="InterPro" id="IPR011701">
    <property type="entry name" value="MFS"/>
</dbReference>
<comment type="similarity">
    <text evidence="2">Belongs to the major facilitator superfamily. TCR/Tet family.</text>
</comment>
<feature type="transmembrane region" description="Helical" evidence="8">
    <location>
        <begin position="184"/>
        <end position="210"/>
    </location>
</feature>
<keyword evidence="6 8" id="KW-0472">Membrane</keyword>
<keyword evidence="4 8" id="KW-0812">Transmembrane</keyword>
<dbReference type="PROSITE" id="PS50850">
    <property type="entry name" value="MFS"/>
    <property type="match status" value="1"/>
</dbReference>
<accession>A0AAJ0BZL5</accession>
<dbReference type="Gene3D" id="1.20.1250.20">
    <property type="entry name" value="MFS general substrate transporter like domains"/>
    <property type="match status" value="2"/>
</dbReference>
<dbReference type="CDD" id="cd17502">
    <property type="entry name" value="MFS_Azr1_MDR_like"/>
    <property type="match status" value="1"/>
</dbReference>
<reference evidence="10" key="1">
    <citation type="submission" date="2023-06" db="EMBL/GenBank/DDBJ databases">
        <title>Genome-scale phylogeny and comparative genomics of the fungal order Sordariales.</title>
        <authorList>
            <consortium name="Lawrence Berkeley National Laboratory"/>
            <person name="Hensen N."/>
            <person name="Bonometti L."/>
            <person name="Westerberg I."/>
            <person name="Brannstrom I.O."/>
            <person name="Guillou S."/>
            <person name="Cros-Aarteil S."/>
            <person name="Calhoun S."/>
            <person name="Haridas S."/>
            <person name="Kuo A."/>
            <person name="Mondo S."/>
            <person name="Pangilinan J."/>
            <person name="Riley R."/>
            <person name="Labutti K."/>
            <person name="Andreopoulos B."/>
            <person name="Lipzen A."/>
            <person name="Chen C."/>
            <person name="Yanf M."/>
            <person name="Daum C."/>
            <person name="Ng V."/>
            <person name="Clum A."/>
            <person name="Steindorff A."/>
            <person name="Ohm R."/>
            <person name="Martin F."/>
            <person name="Silar P."/>
            <person name="Natvig D."/>
            <person name="Lalanne C."/>
            <person name="Gautier V."/>
            <person name="Ament-Velasquez S.L."/>
            <person name="Kruys A."/>
            <person name="Hutchinson M.I."/>
            <person name="Powell A.J."/>
            <person name="Barry K."/>
            <person name="Miller A.N."/>
            <person name="Grigoriev I.V."/>
            <person name="Debuchy R."/>
            <person name="Gladieux P."/>
            <person name="Thoren M.H."/>
            <person name="Johannesson H."/>
        </authorList>
    </citation>
    <scope>NUCLEOTIDE SEQUENCE</scope>
    <source>
        <strain evidence="10">8032-3</strain>
    </source>
</reference>
<sequence length="564" mass="60957">MAPSMTREAYHSLPDENGDSTVSFQMQARTIEKEADEAAAETERSVTNKEEYMTGFKLGLILVSVTIVCFLMMLDMSILATAIPYITDDFHSLLDVGWYGSAYQLACAALQPLTGKVYTHLSSKWSFLAFFLLFEVGSAICGAAVSSSMLIIGRAVAGLGGSGLMNGGLTILSSSVPPHRQPALLGIMMALGYLGIALGPLIGGALTQYVSWRWCFYINLPVGGVVAILLLMLNVPDQVVKPGWRKVLGSSLSHFDLIGFSIFAPAAAMFFLALQYGGNQYPWKSATVIGLFCGAAVTFVLFFEWERRQGDDAMIPFSMVRNRIVWSSSLTMFFFSGSVFITGYYLPIYFQAVLGATPIMSGVDILPNILTQMVMTMVAGRLLERFGYYLPFILICGVLNAVASGLLTLLSPTTSTGRWVGYQIILGVGRGMGLTMPILAIQNILPKPQIPVAMSVLVFTQNLGGAIFVAFAQAIFTNSLRQTIPKAVPSVSPDAIIAAGPNNMRNLVPADRLENLLGAYSTSIDHVFFLGLGIAVAALLISSMMGWKDIRKKDGMNESTDRQS</sequence>
<evidence type="ECO:0000256" key="4">
    <source>
        <dbReference type="ARBA" id="ARBA00022692"/>
    </source>
</evidence>
<feature type="transmembrane region" description="Helical" evidence="8">
    <location>
        <begin position="324"/>
        <end position="346"/>
    </location>
</feature>
<dbReference type="AlphaFoldDB" id="A0AAJ0BZL5"/>
<keyword evidence="5 8" id="KW-1133">Transmembrane helix</keyword>
<dbReference type="InterPro" id="IPR036259">
    <property type="entry name" value="MFS_trans_sf"/>
</dbReference>
<dbReference type="GO" id="GO:0005886">
    <property type="term" value="C:plasma membrane"/>
    <property type="evidence" value="ECO:0007669"/>
    <property type="project" value="TreeGrafter"/>
</dbReference>
<feature type="transmembrane region" description="Helical" evidence="8">
    <location>
        <begin position="257"/>
        <end position="277"/>
    </location>
</feature>
<feature type="transmembrane region" description="Helical" evidence="8">
    <location>
        <begin position="216"/>
        <end position="236"/>
    </location>
</feature>
<feature type="transmembrane region" description="Helical" evidence="8">
    <location>
        <begin position="352"/>
        <end position="374"/>
    </location>
</feature>
<feature type="transmembrane region" description="Helical" evidence="8">
    <location>
        <begin position="386"/>
        <end position="407"/>
    </location>
</feature>
<feature type="transmembrane region" description="Helical" evidence="8">
    <location>
        <begin position="151"/>
        <end position="172"/>
    </location>
</feature>
<dbReference type="FunFam" id="1.20.1250.20:FF:000196">
    <property type="entry name" value="MFS toxin efflux pump (AflT)"/>
    <property type="match status" value="1"/>
</dbReference>
<name>A0AAJ0BZL5_9PEZI</name>
<feature type="domain" description="Major facilitator superfamily (MFS) profile" evidence="9">
    <location>
        <begin position="61"/>
        <end position="550"/>
    </location>
</feature>
<comment type="caution">
    <text evidence="10">The sequence shown here is derived from an EMBL/GenBank/DDBJ whole genome shotgun (WGS) entry which is preliminary data.</text>
</comment>
<dbReference type="InterPro" id="IPR020846">
    <property type="entry name" value="MFS_dom"/>
</dbReference>
<dbReference type="PRINTS" id="PR01036">
    <property type="entry name" value="TCRTETB"/>
</dbReference>
<comment type="subcellular location">
    <subcellularLocation>
        <location evidence="1">Membrane</location>
        <topology evidence="1">Multi-pass membrane protein</topology>
    </subcellularLocation>
</comment>
<feature type="transmembrane region" description="Helical" evidence="8">
    <location>
        <begin position="58"/>
        <end position="84"/>
    </location>
</feature>
<dbReference type="RefSeq" id="XP_060282195.1">
    <property type="nucleotide sequence ID" value="XM_060428336.1"/>
</dbReference>
<evidence type="ECO:0000256" key="8">
    <source>
        <dbReference type="SAM" id="Phobius"/>
    </source>
</evidence>
<feature type="transmembrane region" description="Helical" evidence="8">
    <location>
        <begin position="283"/>
        <end position="303"/>
    </location>
</feature>
<dbReference type="Pfam" id="PF07690">
    <property type="entry name" value="MFS_1"/>
    <property type="match status" value="1"/>
</dbReference>
<evidence type="ECO:0000313" key="11">
    <source>
        <dbReference type="Proteomes" id="UP001244011"/>
    </source>
</evidence>
<feature type="transmembrane region" description="Helical" evidence="8">
    <location>
        <begin position="452"/>
        <end position="476"/>
    </location>
</feature>
<proteinExistence type="inferred from homology"/>
<evidence type="ECO:0000256" key="6">
    <source>
        <dbReference type="ARBA" id="ARBA00023136"/>
    </source>
</evidence>
<dbReference type="GO" id="GO:0022857">
    <property type="term" value="F:transmembrane transporter activity"/>
    <property type="evidence" value="ECO:0007669"/>
    <property type="project" value="InterPro"/>
</dbReference>
<evidence type="ECO:0000256" key="1">
    <source>
        <dbReference type="ARBA" id="ARBA00004141"/>
    </source>
</evidence>
<feature type="transmembrane region" description="Helical" evidence="8">
    <location>
        <begin position="125"/>
        <end position="145"/>
    </location>
</feature>
<dbReference type="Proteomes" id="UP001244011">
    <property type="component" value="Unassembled WGS sequence"/>
</dbReference>
<dbReference type="PANTHER" id="PTHR23501:SF193">
    <property type="entry name" value="MULTIDRUG TRANSPORTER, PUTATIVE (AFU_ORTHOLOGUE AFUA_8G00940)-RELATED"/>
    <property type="match status" value="1"/>
</dbReference>
<evidence type="ECO:0000259" key="9">
    <source>
        <dbReference type="PROSITE" id="PS50850"/>
    </source>
</evidence>
<keyword evidence="3" id="KW-0813">Transport</keyword>
<dbReference type="PANTHER" id="PTHR23501">
    <property type="entry name" value="MAJOR FACILITATOR SUPERFAMILY"/>
    <property type="match status" value="1"/>
</dbReference>
<evidence type="ECO:0000256" key="7">
    <source>
        <dbReference type="SAM" id="MobiDB-lite"/>
    </source>
</evidence>
<feature type="transmembrane region" description="Helical" evidence="8">
    <location>
        <begin position="96"/>
        <end position="113"/>
    </location>
</feature>